<dbReference type="AlphaFoldDB" id="A0A2S7VJ25"/>
<evidence type="ECO:0000313" key="3">
    <source>
        <dbReference type="Proteomes" id="UP000238730"/>
    </source>
</evidence>
<proteinExistence type="predicted"/>
<feature type="domain" description="DM13" evidence="1">
    <location>
        <begin position="53"/>
        <end position="158"/>
    </location>
</feature>
<dbReference type="RefSeq" id="WP_105061996.1">
    <property type="nucleotide sequence ID" value="NZ_MSCJ01000003.1"/>
</dbReference>
<sequence>MTIKKTITLLITHLLAGAFGVALGIYLLPILTAPTAPTQSEVSRISKQAQYSGEFTKGLAGSDFLHWGEGKVSISPTKITLMGKLAPGPDYKLYLSPKFVETETEFNQEKANMVLVGNVKTFDNFVVNVPQNINITEYDTVIVWCESFGQFITSAKYQ</sequence>
<dbReference type="OrthoDB" id="6106486at2"/>
<evidence type="ECO:0000313" key="2">
    <source>
        <dbReference type="EMBL" id="PQJ62173.1"/>
    </source>
</evidence>
<accession>A0A2S7VJ25</accession>
<name>A0A2S7VJ25_PHOAN</name>
<reference evidence="2 3" key="1">
    <citation type="submission" date="2016-12" db="EMBL/GenBank/DDBJ databases">
        <title>Diversity of luminous bacteria.</title>
        <authorList>
            <person name="Yoshizawa S."/>
            <person name="Kogure K."/>
        </authorList>
    </citation>
    <scope>NUCLEOTIDE SEQUENCE [LARGE SCALE GENOMIC DNA]</scope>
    <source>
        <strain evidence="2 3">LC1-200</strain>
    </source>
</reference>
<gene>
    <name evidence="2" type="ORF">BTO08_18180</name>
</gene>
<organism evidence="2 3">
    <name type="scientific">Photobacterium angustum</name>
    <dbReference type="NCBI Taxonomy" id="661"/>
    <lineage>
        <taxon>Bacteria</taxon>
        <taxon>Pseudomonadati</taxon>
        <taxon>Pseudomonadota</taxon>
        <taxon>Gammaproteobacteria</taxon>
        <taxon>Vibrionales</taxon>
        <taxon>Vibrionaceae</taxon>
        <taxon>Photobacterium</taxon>
    </lineage>
</organism>
<dbReference type="Pfam" id="PF10517">
    <property type="entry name" value="DM13"/>
    <property type="match status" value="1"/>
</dbReference>
<dbReference type="InterPro" id="IPR019545">
    <property type="entry name" value="DM13_domain"/>
</dbReference>
<dbReference type="PROSITE" id="PS51549">
    <property type="entry name" value="DM13"/>
    <property type="match status" value="1"/>
</dbReference>
<dbReference type="Proteomes" id="UP000238730">
    <property type="component" value="Unassembled WGS sequence"/>
</dbReference>
<evidence type="ECO:0000259" key="1">
    <source>
        <dbReference type="PROSITE" id="PS51549"/>
    </source>
</evidence>
<dbReference type="EMBL" id="MSCJ01000003">
    <property type="protein sequence ID" value="PQJ62173.1"/>
    <property type="molecule type" value="Genomic_DNA"/>
</dbReference>
<protein>
    <recommendedName>
        <fullName evidence="1">DM13 domain-containing protein</fullName>
    </recommendedName>
</protein>
<comment type="caution">
    <text evidence="2">The sequence shown here is derived from an EMBL/GenBank/DDBJ whole genome shotgun (WGS) entry which is preliminary data.</text>
</comment>